<feature type="transmembrane region" description="Helical" evidence="1">
    <location>
        <begin position="50"/>
        <end position="72"/>
    </location>
</feature>
<organism evidence="2 3">
    <name type="scientific">Flavobacterium muglaense</name>
    <dbReference type="NCBI Taxonomy" id="2764716"/>
    <lineage>
        <taxon>Bacteria</taxon>
        <taxon>Pseudomonadati</taxon>
        <taxon>Bacteroidota</taxon>
        <taxon>Flavobacteriia</taxon>
        <taxon>Flavobacteriales</taxon>
        <taxon>Flavobacteriaceae</taxon>
        <taxon>Flavobacterium</taxon>
    </lineage>
</organism>
<dbReference type="EMBL" id="JACRUL010000004">
    <property type="protein sequence ID" value="MBC5843488.1"/>
    <property type="molecule type" value="Genomic_DNA"/>
</dbReference>
<keyword evidence="1" id="KW-0812">Transmembrane</keyword>
<feature type="transmembrane region" description="Helical" evidence="1">
    <location>
        <begin position="142"/>
        <end position="168"/>
    </location>
</feature>
<feature type="transmembrane region" description="Helical" evidence="1">
    <location>
        <begin position="104"/>
        <end position="121"/>
    </location>
</feature>
<proteinExistence type="predicted"/>
<dbReference type="RefSeq" id="WP_187017178.1">
    <property type="nucleotide sequence ID" value="NZ_JACRUK010000004.1"/>
</dbReference>
<dbReference type="InterPro" id="IPR025238">
    <property type="entry name" value="DUF4184"/>
</dbReference>
<reference evidence="2 3" key="1">
    <citation type="submission" date="2020-08" db="EMBL/GenBank/DDBJ databases">
        <title>Description of novel Flavobacterium F-392 isolate.</title>
        <authorList>
            <person name="Saticioglu I.B."/>
            <person name="Duman M."/>
            <person name="Altun S."/>
        </authorList>
    </citation>
    <scope>NUCLEOTIDE SEQUENCE [LARGE SCALE GENOMIC DNA]</scope>
    <source>
        <strain evidence="2 3">F-392</strain>
    </source>
</reference>
<keyword evidence="3" id="KW-1185">Reference proteome</keyword>
<protein>
    <submittedName>
        <fullName evidence="2">DUF4184 family protein</fullName>
    </submittedName>
</protein>
<dbReference type="AlphaFoldDB" id="A0A923N0I7"/>
<evidence type="ECO:0000313" key="2">
    <source>
        <dbReference type="EMBL" id="MBC5843488.1"/>
    </source>
</evidence>
<evidence type="ECO:0000313" key="3">
    <source>
        <dbReference type="Proteomes" id="UP000641454"/>
    </source>
</evidence>
<keyword evidence="1" id="KW-0472">Membrane</keyword>
<keyword evidence="1" id="KW-1133">Transmembrane helix</keyword>
<dbReference type="Proteomes" id="UP000641454">
    <property type="component" value="Unassembled WGS sequence"/>
</dbReference>
<feature type="transmembrane region" description="Helical" evidence="1">
    <location>
        <begin position="183"/>
        <end position="202"/>
    </location>
</feature>
<gene>
    <name evidence="2" type="ORF">H8R25_03425</name>
</gene>
<comment type="caution">
    <text evidence="2">The sequence shown here is derived from an EMBL/GenBank/DDBJ whole genome shotgun (WGS) entry which is preliminary data.</text>
</comment>
<evidence type="ECO:0000256" key="1">
    <source>
        <dbReference type="SAM" id="Phobius"/>
    </source>
</evidence>
<feature type="transmembrane region" description="Helical" evidence="1">
    <location>
        <begin position="209"/>
        <end position="231"/>
    </location>
</feature>
<accession>A0A923N0I7</accession>
<dbReference type="Pfam" id="PF13803">
    <property type="entry name" value="DUF4184"/>
    <property type="match status" value="1"/>
</dbReference>
<name>A0A923N0I7_9FLAO</name>
<sequence length="237" mass="27189">MPFTLSHSVLALPFFKNKKISATALFVGAMSPDLEYFFRMRMQSEISHTLPGVFLIDFPLGLIVMFAFHQIIKKPLIDNLPAFFQKRLQELRQSNWLDYFKNNVATVLLSFFIGTLSHIFWDSMTHWDGLIVQQFSFFNLEIYTIPVYKIAQHLSSIIGLLGLVLYLYQQPEETVNVQKINSSYWLVAILLSVVFLIMRFYFGTELNKIGNAIVSIISPIVMATVVTGIIFKDKTAT</sequence>